<feature type="region of interest" description="Disordered" evidence="1">
    <location>
        <begin position="35"/>
        <end position="122"/>
    </location>
</feature>
<feature type="region of interest" description="Disordered" evidence="1">
    <location>
        <begin position="170"/>
        <end position="198"/>
    </location>
</feature>
<feature type="compositionally biased region" description="Low complexity" evidence="1">
    <location>
        <begin position="48"/>
        <end position="83"/>
    </location>
</feature>
<accession>A0A4V1XZ31</accession>
<dbReference type="Proteomes" id="UP000295198">
    <property type="component" value="Unassembled WGS sequence"/>
</dbReference>
<reference evidence="3 4" key="1">
    <citation type="submission" date="2019-01" db="EMBL/GenBank/DDBJ databases">
        <title>Nocardioides guangzhouensis sp. nov., an actinobacterium isolated from soil.</title>
        <authorList>
            <person name="Fu Y."/>
            <person name="Cai Y."/>
            <person name="Lin Z."/>
            <person name="Chen P."/>
        </authorList>
    </citation>
    <scope>NUCLEOTIDE SEQUENCE [LARGE SCALE GENOMIC DNA]</scope>
    <source>
        <strain evidence="3 4">130</strain>
    </source>
</reference>
<evidence type="ECO:0000256" key="1">
    <source>
        <dbReference type="SAM" id="MobiDB-lite"/>
    </source>
</evidence>
<proteinExistence type="predicted"/>
<keyword evidence="2" id="KW-0472">Membrane</keyword>
<evidence type="ECO:0000256" key="2">
    <source>
        <dbReference type="SAM" id="Phobius"/>
    </source>
</evidence>
<feature type="compositionally biased region" description="Low complexity" evidence="1">
    <location>
        <begin position="90"/>
        <end position="103"/>
    </location>
</feature>
<keyword evidence="2" id="KW-0812">Transmembrane</keyword>
<dbReference type="EMBL" id="SDKM01000017">
    <property type="protein sequence ID" value="RYP85329.1"/>
    <property type="molecule type" value="Genomic_DNA"/>
</dbReference>
<dbReference type="AlphaFoldDB" id="A0A4V1XZ31"/>
<feature type="compositionally biased region" description="Basic and acidic residues" evidence="1">
    <location>
        <begin position="170"/>
        <end position="179"/>
    </location>
</feature>
<sequence length="198" mass="20019">MTSVRGWLLGVMAWLLVVLVGSSLVWVVISRAGQGVAPSPGSGDPGQVAAGAAASSPGAAVTPAPSTTSRPTLRPEPSDSARPSGPPSPRAGTTDGPDDSSPSAAPPASAPSASTSGARAVRRTWSGVGGTVVAECRGETIRMMGAQPDGGFAVEVLDRGPHQVKVEFRGRGDEHRESQVESECEAGTPHFSAENKDD</sequence>
<evidence type="ECO:0000313" key="4">
    <source>
        <dbReference type="Proteomes" id="UP000295198"/>
    </source>
</evidence>
<gene>
    <name evidence="3" type="ORF">EKO23_12655</name>
</gene>
<evidence type="ECO:0000313" key="3">
    <source>
        <dbReference type="EMBL" id="RYP85329.1"/>
    </source>
</evidence>
<dbReference type="RefSeq" id="WP_134717806.1">
    <property type="nucleotide sequence ID" value="NZ_SDKM01000017.1"/>
</dbReference>
<keyword evidence="4" id="KW-1185">Reference proteome</keyword>
<dbReference type="OrthoDB" id="4829884at2"/>
<comment type="caution">
    <text evidence="3">The sequence shown here is derived from an EMBL/GenBank/DDBJ whole genome shotgun (WGS) entry which is preliminary data.</text>
</comment>
<keyword evidence="2" id="KW-1133">Transmembrane helix</keyword>
<name>A0A4V1XZ31_9ACTN</name>
<organism evidence="3 4">
    <name type="scientific">Nocardioides guangzhouensis</name>
    <dbReference type="NCBI Taxonomy" id="2497878"/>
    <lineage>
        <taxon>Bacteria</taxon>
        <taxon>Bacillati</taxon>
        <taxon>Actinomycetota</taxon>
        <taxon>Actinomycetes</taxon>
        <taxon>Propionibacteriales</taxon>
        <taxon>Nocardioidaceae</taxon>
        <taxon>Nocardioides</taxon>
    </lineage>
</organism>
<protein>
    <submittedName>
        <fullName evidence="3">Uncharacterized protein</fullName>
    </submittedName>
</protein>
<feature type="transmembrane region" description="Helical" evidence="2">
    <location>
        <begin position="6"/>
        <end position="29"/>
    </location>
</feature>